<dbReference type="Pfam" id="PF00012">
    <property type="entry name" value="HSP70"/>
    <property type="match status" value="1"/>
</dbReference>
<name>A0AAV2TMG5_CALDB</name>
<dbReference type="GO" id="GO:0005524">
    <property type="term" value="F:ATP binding"/>
    <property type="evidence" value="ECO:0007669"/>
    <property type="project" value="UniProtKB-KW"/>
</dbReference>
<dbReference type="InterPro" id="IPR029047">
    <property type="entry name" value="HSP70_peptide-bd_sf"/>
</dbReference>
<comment type="similarity">
    <text evidence="1">Belongs to the heat shock protein 70 family.</text>
</comment>
<reference evidence="6" key="1">
    <citation type="submission" date="2024-06" db="EMBL/GenBank/DDBJ databases">
        <authorList>
            <person name="Liu X."/>
            <person name="Lenzi L."/>
            <person name="Haldenby T S."/>
            <person name="Uol C."/>
        </authorList>
    </citation>
    <scope>NUCLEOTIDE SEQUENCE</scope>
</reference>
<dbReference type="PANTHER" id="PTHR45639">
    <property type="entry name" value="HSC70CB, ISOFORM G-RELATED"/>
    <property type="match status" value="1"/>
</dbReference>
<dbReference type="SUPFAM" id="SSF53067">
    <property type="entry name" value="Actin-like ATPase domain"/>
    <property type="match status" value="2"/>
</dbReference>
<dbReference type="GO" id="GO:0005829">
    <property type="term" value="C:cytosol"/>
    <property type="evidence" value="ECO:0007669"/>
    <property type="project" value="TreeGrafter"/>
</dbReference>
<evidence type="ECO:0000256" key="1">
    <source>
        <dbReference type="ARBA" id="ARBA00007381"/>
    </source>
</evidence>
<gene>
    <name evidence="6" type="ORF">CDAUBV1_LOCUS11900</name>
</gene>
<keyword evidence="2" id="KW-0547">Nucleotide-binding</keyword>
<organism evidence="6 7">
    <name type="scientific">Calicophoron daubneyi</name>
    <name type="common">Rumen fluke</name>
    <name type="synonym">Paramphistomum daubneyi</name>
    <dbReference type="NCBI Taxonomy" id="300641"/>
    <lineage>
        <taxon>Eukaryota</taxon>
        <taxon>Metazoa</taxon>
        <taxon>Spiralia</taxon>
        <taxon>Lophotrochozoa</taxon>
        <taxon>Platyhelminthes</taxon>
        <taxon>Trematoda</taxon>
        <taxon>Digenea</taxon>
        <taxon>Plagiorchiida</taxon>
        <taxon>Pronocephalata</taxon>
        <taxon>Paramphistomoidea</taxon>
        <taxon>Paramphistomidae</taxon>
        <taxon>Calicophoron</taxon>
    </lineage>
</organism>
<keyword evidence="4" id="KW-0175">Coiled coil</keyword>
<dbReference type="GO" id="GO:0005634">
    <property type="term" value="C:nucleus"/>
    <property type="evidence" value="ECO:0007669"/>
    <property type="project" value="TreeGrafter"/>
</dbReference>
<dbReference type="Gene3D" id="2.60.34.10">
    <property type="entry name" value="Substrate Binding Domain Of DNAk, Chain A, domain 1"/>
    <property type="match status" value="1"/>
</dbReference>
<dbReference type="EMBL" id="CAXLJL010000412">
    <property type="protein sequence ID" value="CAL5137612.1"/>
    <property type="molecule type" value="Genomic_DNA"/>
</dbReference>
<evidence type="ECO:0000256" key="5">
    <source>
        <dbReference type="SAM" id="MobiDB-lite"/>
    </source>
</evidence>
<dbReference type="Gene3D" id="3.30.420.40">
    <property type="match status" value="2"/>
</dbReference>
<dbReference type="AlphaFoldDB" id="A0AAV2TMG5"/>
<feature type="coiled-coil region" evidence="4">
    <location>
        <begin position="933"/>
        <end position="978"/>
    </location>
</feature>
<dbReference type="Gene3D" id="3.30.30.30">
    <property type="match status" value="1"/>
</dbReference>
<evidence type="ECO:0000313" key="7">
    <source>
        <dbReference type="Proteomes" id="UP001497525"/>
    </source>
</evidence>
<feature type="compositionally biased region" description="Polar residues" evidence="5">
    <location>
        <begin position="858"/>
        <end position="869"/>
    </location>
</feature>
<comment type="caution">
    <text evidence="6">The sequence shown here is derived from an EMBL/GenBank/DDBJ whole genome shotgun (WGS) entry which is preliminary data.</text>
</comment>
<feature type="region of interest" description="Disordered" evidence="5">
    <location>
        <begin position="515"/>
        <end position="553"/>
    </location>
</feature>
<evidence type="ECO:0000313" key="6">
    <source>
        <dbReference type="EMBL" id="CAL5137612.1"/>
    </source>
</evidence>
<feature type="coiled-coil region" evidence="4">
    <location>
        <begin position="668"/>
        <end position="695"/>
    </location>
</feature>
<sequence length="1104" mass="125149">MAMIHAAVGFDVGNATSKVAVARSQGVETLSNEFGERQTPTCLAFYGKTRIIGISPRAEMAPNALVITNFSPLVGKLKSEVRLDETNPLLANKWKSGLDGRCCIPVKFAEKDYELVPEQLLAMQYVKMKEIAVATLLHQANDVAISVPAYYTDSERRAVLDAAYIAQVNCVKLVNDTTAIATFYGLNDRHIPAEGQPLRYIALVSVGQKGTEVAIIGFNRIVLKVLARAFDAHLGGRDFDLIIFDKLIGDFEEKYKVKISRASAAADFLLQECELLKIKLCGTASVIPVRVENFDSSRPLEADISRADFEQSAKYLLQRFERVLTDCIEMCTISVDEIAAVEMVGGCSRIPALRAIVSRVFKSPAKTTLNAEEAVARGCALQAAIFSPNIRARGFTITENCPYSISIFWDERSRKTSGVNIERERSVEVFSTHNQMPSTRWIIVGYRGALTFQVRYTRPENVAPQRGDIGRFSVRDVSENMKPQVVQIELCIDKYGIFRVNEAMLVNLAEHNKSLSGDKTTSENCTSEADDMSSVRITHRNSRRSRRSQSKHVDNIGISSEASIVVEVRQEKKYTEGRKLRVLEEFKGFDDDQLKAMRETEREMSEISRMEQEHVPAKVATEISNALPQFNLPENLQEFATPAEWSYLTRMQTDVTNSVKKNEMAIDSQAFKNALKDFKEKREALEGRREEFTDSVSSYQRSLARIVEKLREISIDSAEYRQVPVEIVLKLEDRVNEFGNWIKNVDVYTSSVDADKRAQAVAEKQKFMENTCYAIIEESRRASSSMSETRVQSPMRVRQVAAPAPAYGQGTHDQIQLRNSVRDYNRPVSRHEFNAGPRPNLRYASVFQQQPMEPRLESPSQSARDSSGPVNPETRQIARMIMKDLADFRQASTKEMIPFQLRLNQYGRALREKLRTKFYELLTLGNKAAFEEIETQRGELKLVQKAIEDHENAITDLLQQLISKLRDYAEKLRSIQRRGSTVVMESIQQQKLAEITDVVKEYDEFNSNQLRLLETILSEYELWLLQQLNVSTFQSDDVSSGQQIDEAETKRQQIEKFLNRIIEFSRNAQVLLTDLQVRLEQYENWLRRPGVTGTSHCASPSSMI</sequence>
<dbReference type="GO" id="GO:0140662">
    <property type="term" value="F:ATP-dependent protein folding chaperone"/>
    <property type="evidence" value="ECO:0007669"/>
    <property type="project" value="InterPro"/>
</dbReference>
<feature type="region of interest" description="Disordered" evidence="5">
    <location>
        <begin position="851"/>
        <end position="872"/>
    </location>
</feature>
<dbReference type="PRINTS" id="PR00301">
    <property type="entry name" value="HEATSHOCK70"/>
</dbReference>
<evidence type="ECO:0000256" key="2">
    <source>
        <dbReference type="ARBA" id="ARBA00022741"/>
    </source>
</evidence>
<dbReference type="FunFam" id="3.30.420.40:FF:000171">
    <property type="entry name" value="Heat shock 70 kDa protein 4"/>
    <property type="match status" value="2"/>
</dbReference>
<feature type="compositionally biased region" description="Polar residues" evidence="5">
    <location>
        <begin position="515"/>
        <end position="527"/>
    </location>
</feature>
<dbReference type="Proteomes" id="UP001497525">
    <property type="component" value="Unassembled WGS sequence"/>
</dbReference>
<proteinExistence type="inferred from homology"/>
<feature type="compositionally biased region" description="Basic residues" evidence="5">
    <location>
        <begin position="537"/>
        <end position="550"/>
    </location>
</feature>
<dbReference type="Gene3D" id="3.90.640.10">
    <property type="entry name" value="Actin, Chain A, domain 4"/>
    <property type="match status" value="1"/>
</dbReference>
<dbReference type="PROSITE" id="PS01036">
    <property type="entry name" value="HSP70_3"/>
    <property type="match status" value="1"/>
</dbReference>
<evidence type="ECO:0000256" key="3">
    <source>
        <dbReference type="ARBA" id="ARBA00022840"/>
    </source>
</evidence>
<dbReference type="InterPro" id="IPR013126">
    <property type="entry name" value="Hsp_70_fam"/>
</dbReference>
<dbReference type="PANTHER" id="PTHR45639:SF28">
    <property type="entry name" value="HEAT SHOCK PROTEIN-LIKE PROTEIN"/>
    <property type="match status" value="1"/>
</dbReference>
<accession>A0AAV2TMG5</accession>
<keyword evidence="3" id="KW-0067">ATP-binding</keyword>
<dbReference type="InterPro" id="IPR043129">
    <property type="entry name" value="ATPase_NBD"/>
</dbReference>
<evidence type="ECO:0000256" key="4">
    <source>
        <dbReference type="SAM" id="Coils"/>
    </source>
</evidence>
<protein>
    <submittedName>
        <fullName evidence="6">Uncharacterized protein</fullName>
    </submittedName>
</protein>
<dbReference type="InterPro" id="IPR018181">
    <property type="entry name" value="Heat_shock_70_CS"/>
</dbReference>